<feature type="domain" description="Glycosyl transferase family 28 C-terminal" evidence="12">
    <location>
        <begin position="194"/>
        <end position="351"/>
    </location>
</feature>
<dbReference type="InterPro" id="IPR004276">
    <property type="entry name" value="GlycoTrans_28_N"/>
</dbReference>
<evidence type="ECO:0000313" key="13">
    <source>
        <dbReference type="EMBL" id="SDZ98783.1"/>
    </source>
</evidence>
<protein>
    <recommendedName>
        <fullName evidence="10">UDP-N-acetylglucosamine--N-acetylmuramyl-(pentapeptide) pyrophosphoryl-undecaprenol N-acetylglucosamine transferase</fullName>
        <ecNumber evidence="10">2.4.1.227</ecNumber>
    </recommendedName>
    <alternativeName>
        <fullName evidence="10">Undecaprenyl-PP-MurNAc-pentapeptide-UDPGlcNAc GlcNAc transferase</fullName>
    </alternativeName>
</protein>
<evidence type="ECO:0000259" key="11">
    <source>
        <dbReference type="Pfam" id="PF03033"/>
    </source>
</evidence>
<comment type="function">
    <text evidence="10">Cell wall formation. Catalyzes the transfer of a GlcNAc subunit on undecaprenyl-pyrophosphoryl-MurNAc-pentapeptide (lipid intermediate I) to form undecaprenyl-pyrophosphoryl-MurNAc-(pentapeptide)GlcNAc (lipid intermediate II).</text>
</comment>
<organism evidence="13 14">
    <name type="scientific">Psychroflexus halocasei</name>
    <dbReference type="NCBI Taxonomy" id="908615"/>
    <lineage>
        <taxon>Bacteria</taxon>
        <taxon>Pseudomonadati</taxon>
        <taxon>Bacteroidota</taxon>
        <taxon>Flavobacteriia</taxon>
        <taxon>Flavobacteriales</taxon>
        <taxon>Flavobacteriaceae</taxon>
        <taxon>Psychroflexus</taxon>
    </lineage>
</organism>
<comment type="similarity">
    <text evidence="10">Belongs to the glycosyltransferase 28 family. MurG subfamily.</text>
</comment>
<evidence type="ECO:0000256" key="2">
    <source>
        <dbReference type="ARBA" id="ARBA00022618"/>
    </source>
</evidence>
<feature type="binding site" evidence="10">
    <location>
        <position position="250"/>
    </location>
    <ligand>
        <name>UDP-N-acetyl-alpha-D-glucosamine</name>
        <dbReference type="ChEBI" id="CHEBI:57705"/>
    </ligand>
</feature>
<dbReference type="PANTHER" id="PTHR21015:SF22">
    <property type="entry name" value="GLYCOSYLTRANSFERASE"/>
    <property type="match status" value="1"/>
</dbReference>
<dbReference type="STRING" id="908615.SAMN05421540_102364"/>
<proteinExistence type="inferred from homology"/>
<feature type="binding site" evidence="10">
    <location>
        <begin position="13"/>
        <end position="15"/>
    </location>
    <ligand>
        <name>UDP-N-acetyl-alpha-D-glucosamine</name>
        <dbReference type="ChEBI" id="CHEBI:57705"/>
    </ligand>
</feature>
<dbReference type="EMBL" id="FNQF01000002">
    <property type="protein sequence ID" value="SDZ98783.1"/>
    <property type="molecule type" value="Genomic_DNA"/>
</dbReference>
<dbReference type="NCBIfam" id="TIGR01133">
    <property type="entry name" value="murG"/>
    <property type="match status" value="1"/>
</dbReference>
<accession>A0A1H3XHI6</accession>
<dbReference type="UniPathway" id="UPA00219"/>
<evidence type="ECO:0000256" key="9">
    <source>
        <dbReference type="ARBA" id="ARBA00023316"/>
    </source>
</evidence>
<keyword evidence="8 10" id="KW-0131">Cell cycle</keyword>
<keyword evidence="7 10" id="KW-0472">Membrane</keyword>
<dbReference type="Gene3D" id="3.40.50.2000">
    <property type="entry name" value="Glycogen Phosphorylase B"/>
    <property type="match status" value="2"/>
</dbReference>
<evidence type="ECO:0000256" key="1">
    <source>
        <dbReference type="ARBA" id="ARBA00022475"/>
    </source>
</evidence>
<keyword evidence="2 10" id="KW-0132">Cell division</keyword>
<keyword evidence="6 10" id="KW-0573">Peptidoglycan synthesis</keyword>
<dbReference type="GO" id="GO:0008360">
    <property type="term" value="P:regulation of cell shape"/>
    <property type="evidence" value="ECO:0007669"/>
    <property type="project" value="UniProtKB-KW"/>
</dbReference>
<evidence type="ECO:0000256" key="10">
    <source>
        <dbReference type="HAMAP-Rule" id="MF_00033"/>
    </source>
</evidence>
<evidence type="ECO:0000256" key="3">
    <source>
        <dbReference type="ARBA" id="ARBA00022676"/>
    </source>
</evidence>
<dbReference type="Pfam" id="PF04101">
    <property type="entry name" value="Glyco_tran_28_C"/>
    <property type="match status" value="1"/>
</dbReference>
<dbReference type="GO" id="GO:0050511">
    <property type="term" value="F:undecaprenyldiphospho-muramoylpentapeptide beta-N-acetylglucosaminyltransferase activity"/>
    <property type="evidence" value="ECO:0007669"/>
    <property type="project" value="UniProtKB-UniRule"/>
</dbReference>
<keyword evidence="9 10" id="KW-0961">Cell wall biogenesis/degradation</keyword>
<evidence type="ECO:0000313" key="14">
    <source>
        <dbReference type="Proteomes" id="UP000198820"/>
    </source>
</evidence>
<dbReference type="GO" id="GO:0009252">
    <property type="term" value="P:peptidoglycan biosynthetic process"/>
    <property type="evidence" value="ECO:0007669"/>
    <property type="project" value="UniProtKB-UniRule"/>
</dbReference>
<keyword evidence="5 10" id="KW-0133">Cell shape</keyword>
<evidence type="ECO:0000256" key="4">
    <source>
        <dbReference type="ARBA" id="ARBA00022679"/>
    </source>
</evidence>
<dbReference type="GO" id="GO:0051991">
    <property type="term" value="F:UDP-N-acetyl-D-glucosamine:N-acetylmuramoyl-L-alanyl-D-glutamyl-meso-2,6-diaminopimelyl-D-alanyl-D-alanine-diphosphoundecaprenol 4-beta-N-acetylglucosaminlytransferase activity"/>
    <property type="evidence" value="ECO:0007669"/>
    <property type="project" value="RHEA"/>
</dbReference>
<dbReference type="AlphaFoldDB" id="A0A1H3XHI6"/>
<dbReference type="GO" id="GO:0051301">
    <property type="term" value="P:cell division"/>
    <property type="evidence" value="ECO:0007669"/>
    <property type="project" value="UniProtKB-KW"/>
</dbReference>
<dbReference type="RefSeq" id="WP_093239758.1">
    <property type="nucleotide sequence ID" value="NZ_FNQF01000002.1"/>
</dbReference>
<evidence type="ECO:0000256" key="8">
    <source>
        <dbReference type="ARBA" id="ARBA00023306"/>
    </source>
</evidence>
<evidence type="ECO:0000256" key="7">
    <source>
        <dbReference type="ARBA" id="ARBA00023136"/>
    </source>
</evidence>
<feature type="domain" description="Glycosyltransferase family 28 N-terminal" evidence="11">
    <location>
        <begin position="7"/>
        <end position="144"/>
    </location>
</feature>
<comment type="subcellular location">
    <subcellularLocation>
        <location evidence="10">Cell membrane</location>
        <topology evidence="10">Peripheral membrane protein</topology>
        <orientation evidence="10">Cytoplasmic side</orientation>
    </subcellularLocation>
</comment>
<feature type="binding site" evidence="10">
    <location>
        <position position="168"/>
    </location>
    <ligand>
        <name>UDP-N-acetyl-alpha-D-glucosamine</name>
        <dbReference type="ChEBI" id="CHEBI:57705"/>
    </ligand>
</feature>
<feature type="binding site" evidence="10">
    <location>
        <position position="200"/>
    </location>
    <ligand>
        <name>UDP-N-acetyl-alpha-D-glucosamine</name>
        <dbReference type="ChEBI" id="CHEBI:57705"/>
    </ligand>
</feature>
<evidence type="ECO:0000256" key="6">
    <source>
        <dbReference type="ARBA" id="ARBA00022984"/>
    </source>
</evidence>
<dbReference type="SUPFAM" id="SSF53756">
    <property type="entry name" value="UDP-Glycosyltransferase/glycogen phosphorylase"/>
    <property type="match status" value="1"/>
</dbReference>
<dbReference type="InterPro" id="IPR007235">
    <property type="entry name" value="Glyco_trans_28_C"/>
</dbReference>
<dbReference type="HAMAP" id="MF_00033">
    <property type="entry name" value="MurG"/>
    <property type="match status" value="1"/>
</dbReference>
<evidence type="ECO:0000259" key="12">
    <source>
        <dbReference type="Pfam" id="PF04101"/>
    </source>
</evidence>
<feature type="binding site" evidence="10">
    <location>
        <position position="295"/>
    </location>
    <ligand>
        <name>UDP-N-acetyl-alpha-D-glucosamine</name>
        <dbReference type="ChEBI" id="CHEBI:57705"/>
    </ligand>
</feature>
<evidence type="ECO:0000256" key="5">
    <source>
        <dbReference type="ARBA" id="ARBA00022960"/>
    </source>
</evidence>
<gene>
    <name evidence="10" type="primary">murG</name>
    <name evidence="13" type="ORF">SAMN05421540_102364</name>
</gene>
<dbReference type="EC" id="2.4.1.227" evidence="10"/>
<dbReference type="CDD" id="cd03785">
    <property type="entry name" value="GT28_MurG"/>
    <property type="match status" value="1"/>
</dbReference>
<keyword evidence="14" id="KW-1185">Reference proteome</keyword>
<dbReference type="GO" id="GO:0071555">
    <property type="term" value="P:cell wall organization"/>
    <property type="evidence" value="ECO:0007669"/>
    <property type="project" value="UniProtKB-KW"/>
</dbReference>
<comment type="caution">
    <text evidence="10">Lacks conserved residue(s) required for the propagation of feature annotation.</text>
</comment>
<dbReference type="Pfam" id="PF03033">
    <property type="entry name" value="Glyco_transf_28"/>
    <property type="match status" value="1"/>
</dbReference>
<dbReference type="Proteomes" id="UP000198820">
    <property type="component" value="Unassembled WGS sequence"/>
</dbReference>
<keyword evidence="1 10" id="KW-1003">Cell membrane</keyword>
<keyword evidence="3 10" id="KW-0328">Glycosyltransferase</keyword>
<dbReference type="PANTHER" id="PTHR21015">
    <property type="entry name" value="UDP-N-ACETYLGLUCOSAMINE--N-ACETYLMURAMYL-(PENTAPEPTIDE) PYROPHOSPHORYL-UNDECAPRENOL N-ACETYLGLUCOSAMINE TRANSFERASE 1"/>
    <property type="match status" value="1"/>
</dbReference>
<sequence length="365" mass="40698">MKKHRYIISGGGTGGHIYPAVAIAEELKKRFPEAEFLFIGAKGKMEMEKIPQLGYNIKGLWISGIQRKFDLKNFLFPFKLIFSLLQSVAIMIKFQPSMAIGTGGFASAAALKAASWLSIPTLIQEQNSYAGITNKWLAPGAKSICVAYENMDAYFPEAKIKLTGNPIRLNLLNQKLSSEEAKQKLGLSTGQQAVFVVGGSLGSQRINELIAEKLNWFQSHHIQVIWQTGQLYYERYKDLENDSVKVLKYIEDMNLTYAASDVIISRAGAGSVSELAIVGKPVLFIPSPNVAENHQVKNAEAIVDKDAALMLEEHNLDKEFDDIMHKLTSDIELQENLSHNFKKLAKPNATKEIVDEIERIEKPRS</sequence>
<comment type="catalytic activity">
    <reaction evidence="10">
        <text>di-trans,octa-cis-undecaprenyl diphospho-N-acetyl-alpha-D-muramoyl-L-alanyl-D-glutamyl-meso-2,6-diaminopimeloyl-D-alanyl-D-alanine + UDP-N-acetyl-alpha-D-glucosamine = di-trans,octa-cis-undecaprenyl diphospho-[N-acetyl-alpha-D-glucosaminyl-(1-&gt;4)]-N-acetyl-alpha-D-muramoyl-L-alanyl-D-glutamyl-meso-2,6-diaminopimeloyl-D-alanyl-D-alanine + UDP + H(+)</text>
        <dbReference type="Rhea" id="RHEA:31227"/>
        <dbReference type="ChEBI" id="CHEBI:15378"/>
        <dbReference type="ChEBI" id="CHEBI:57705"/>
        <dbReference type="ChEBI" id="CHEBI:58223"/>
        <dbReference type="ChEBI" id="CHEBI:61387"/>
        <dbReference type="ChEBI" id="CHEBI:61388"/>
        <dbReference type="EC" id="2.4.1.227"/>
    </reaction>
</comment>
<reference evidence="13 14" key="1">
    <citation type="submission" date="2016-10" db="EMBL/GenBank/DDBJ databases">
        <authorList>
            <person name="de Groot N.N."/>
        </authorList>
    </citation>
    <scope>NUCLEOTIDE SEQUENCE [LARGE SCALE GENOMIC DNA]</scope>
    <source>
        <strain evidence="13 14">DSM 23581</strain>
    </source>
</reference>
<keyword evidence="4 10" id="KW-0808">Transferase</keyword>
<feature type="binding site" evidence="10">
    <location>
        <position position="127"/>
    </location>
    <ligand>
        <name>UDP-N-acetyl-alpha-D-glucosamine</name>
        <dbReference type="ChEBI" id="CHEBI:57705"/>
    </ligand>
</feature>
<name>A0A1H3XHI6_9FLAO</name>
<dbReference type="InterPro" id="IPR006009">
    <property type="entry name" value="GlcNAc_MurG"/>
</dbReference>
<dbReference type="GO" id="GO:0005886">
    <property type="term" value="C:plasma membrane"/>
    <property type="evidence" value="ECO:0007669"/>
    <property type="project" value="UniProtKB-SubCell"/>
</dbReference>
<comment type="pathway">
    <text evidence="10">Cell wall biogenesis; peptidoglycan biosynthesis.</text>
</comment>
<dbReference type="GO" id="GO:0005975">
    <property type="term" value="P:carbohydrate metabolic process"/>
    <property type="evidence" value="ECO:0007669"/>
    <property type="project" value="InterPro"/>
</dbReference>